<dbReference type="EMBL" id="MU853754">
    <property type="protein sequence ID" value="KAK3945689.1"/>
    <property type="molecule type" value="Genomic_DNA"/>
</dbReference>
<evidence type="ECO:0000313" key="3">
    <source>
        <dbReference type="Proteomes" id="UP001303473"/>
    </source>
</evidence>
<gene>
    <name evidence="2" type="ORF">QBC46DRAFT_96304</name>
</gene>
<protein>
    <submittedName>
        <fullName evidence="2">Uncharacterized protein</fullName>
    </submittedName>
</protein>
<feature type="compositionally biased region" description="Polar residues" evidence="1">
    <location>
        <begin position="86"/>
        <end position="112"/>
    </location>
</feature>
<name>A0AAN6NID2_9PEZI</name>
<evidence type="ECO:0000313" key="2">
    <source>
        <dbReference type="EMBL" id="KAK3945689.1"/>
    </source>
</evidence>
<organism evidence="2 3">
    <name type="scientific">Diplogelasinospora grovesii</name>
    <dbReference type="NCBI Taxonomy" id="303347"/>
    <lineage>
        <taxon>Eukaryota</taxon>
        <taxon>Fungi</taxon>
        <taxon>Dikarya</taxon>
        <taxon>Ascomycota</taxon>
        <taxon>Pezizomycotina</taxon>
        <taxon>Sordariomycetes</taxon>
        <taxon>Sordariomycetidae</taxon>
        <taxon>Sordariales</taxon>
        <taxon>Diplogelasinosporaceae</taxon>
        <taxon>Diplogelasinospora</taxon>
    </lineage>
</organism>
<sequence>MARTRTRWATWRVHQIIGVPLDLVPFLSGLHPLDLQPLDDFPVLLTHWCEHGATRMSVIVCRDSIPASGIIWKAAKVSSLVGNKLVRQSSPESNSTTQSPLPRSPAESNRNS</sequence>
<accession>A0AAN6NID2</accession>
<reference evidence="3" key="1">
    <citation type="journal article" date="2023" name="Mol. Phylogenet. Evol.">
        <title>Genome-scale phylogeny and comparative genomics of the fungal order Sordariales.</title>
        <authorList>
            <person name="Hensen N."/>
            <person name="Bonometti L."/>
            <person name="Westerberg I."/>
            <person name="Brannstrom I.O."/>
            <person name="Guillou S."/>
            <person name="Cros-Aarteil S."/>
            <person name="Calhoun S."/>
            <person name="Haridas S."/>
            <person name="Kuo A."/>
            <person name="Mondo S."/>
            <person name="Pangilinan J."/>
            <person name="Riley R."/>
            <person name="LaButti K."/>
            <person name="Andreopoulos B."/>
            <person name="Lipzen A."/>
            <person name="Chen C."/>
            <person name="Yan M."/>
            <person name="Daum C."/>
            <person name="Ng V."/>
            <person name="Clum A."/>
            <person name="Steindorff A."/>
            <person name="Ohm R.A."/>
            <person name="Martin F."/>
            <person name="Silar P."/>
            <person name="Natvig D.O."/>
            <person name="Lalanne C."/>
            <person name="Gautier V."/>
            <person name="Ament-Velasquez S.L."/>
            <person name="Kruys A."/>
            <person name="Hutchinson M.I."/>
            <person name="Powell A.J."/>
            <person name="Barry K."/>
            <person name="Miller A.N."/>
            <person name="Grigoriev I.V."/>
            <person name="Debuchy R."/>
            <person name="Gladieux P."/>
            <person name="Hiltunen Thoren M."/>
            <person name="Johannesson H."/>
        </authorList>
    </citation>
    <scope>NUCLEOTIDE SEQUENCE [LARGE SCALE GENOMIC DNA]</scope>
    <source>
        <strain evidence="3">CBS 340.73</strain>
    </source>
</reference>
<keyword evidence="3" id="KW-1185">Reference proteome</keyword>
<comment type="caution">
    <text evidence="2">The sequence shown here is derived from an EMBL/GenBank/DDBJ whole genome shotgun (WGS) entry which is preliminary data.</text>
</comment>
<feature type="region of interest" description="Disordered" evidence="1">
    <location>
        <begin position="85"/>
        <end position="112"/>
    </location>
</feature>
<proteinExistence type="predicted"/>
<evidence type="ECO:0000256" key="1">
    <source>
        <dbReference type="SAM" id="MobiDB-lite"/>
    </source>
</evidence>
<dbReference type="AlphaFoldDB" id="A0AAN6NID2"/>
<dbReference type="Proteomes" id="UP001303473">
    <property type="component" value="Unassembled WGS sequence"/>
</dbReference>